<gene>
    <name evidence="1" type="ORF">EVAR_79215_1</name>
</gene>
<dbReference type="Proteomes" id="UP000299102">
    <property type="component" value="Unassembled WGS sequence"/>
</dbReference>
<reference evidence="1 2" key="1">
    <citation type="journal article" date="2019" name="Commun. Biol.">
        <title>The bagworm genome reveals a unique fibroin gene that provides high tensile strength.</title>
        <authorList>
            <person name="Kono N."/>
            <person name="Nakamura H."/>
            <person name="Ohtoshi R."/>
            <person name="Tomita M."/>
            <person name="Numata K."/>
            <person name="Arakawa K."/>
        </authorList>
    </citation>
    <scope>NUCLEOTIDE SEQUENCE [LARGE SCALE GENOMIC DNA]</scope>
</reference>
<evidence type="ECO:0000313" key="1">
    <source>
        <dbReference type="EMBL" id="GBP29666.1"/>
    </source>
</evidence>
<evidence type="ECO:0000313" key="2">
    <source>
        <dbReference type="Proteomes" id="UP000299102"/>
    </source>
</evidence>
<proteinExistence type="predicted"/>
<sequence length="76" mass="8395">MGGQEGHGDHGLQSLNIIRLSFLAIIHKVNLCIWNGCTKFQPCDLVENRVTSRLLKRVHEVRVGRAPVIVPVAVSP</sequence>
<accession>A0A4C1UUK5</accession>
<keyword evidence="2" id="KW-1185">Reference proteome</keyword>
<comment type="caution">
    <text evidence="1">The sequence shown here is derived from an EMBL/GenBank/DDBJ whole genome shotgun (WGS) entry which is preliminary data.</text>
</comment>
<dbReference type="AlphaFoldDB" id="A0A4C1UUK5"/>
<name>A0A4C1UUK5_EUMVA</name>
<dbReference type="EMBL" id="BGZK01000222">
    <property type="protein sequence ID" value="GBP29666.1"/>
    <property type="molecule type" value="Genomic_DNA"/>
</dbReference>
<organism evidence="1 2">
    <name type="scientific">Eumeta variegata</name>
    <name type="common">Bagworm moth</name>
    <name type="synonym">Eumeta japonica</name>
    <dbReference type="NCBI Taxonomy" id="151549"/>
    <lineage>
        <taxon>Eukaryota</taxon>
        <taxon>Metazoa</taxon>
        <taxon>Ecdysozoa</taxon>
        <taxon>Arthropoda</taxon>
        <taxon>Hexapoda</taxon>
        <taxon>Insecta</taxon>
        <taxon>Pterygota</taxon>
        <taxon>Neoptera</taxon>
        <taxon>Endopterygota</taxon>
        <taxon>Lepidoptera</taxon>
        <taxon>Glossata</taxon>
        <taxon>Ditrysia</taxon>
        <taxon>Tineoidea</taxon>
        <taxon>Psychidae</taxon>
        <taxon>Oiketicinae</taxon>
        <taxon>Eumeta</taxon>
    </lineage>
</organism>
<protein>
    <submittedName>
        <fullName evidence="1">Uncharacterized protein</fullName>
    </submittedName>
</protein>